<feature type="domain" description="Alkyl hydroperoxide reductase subunit C/ Thiol specific antioxidant" evidence="2">
    <location>
        <begin position="35"/>
        <end position="113"/>
    </location>
</feature>
<comment type="caution">
    <text evidence="3">The sequence shown here is derived from an EMBL/GenBank/DDBJ whole genome shotgun (WGS) entry which is preliminary data.</text>
</comment>
<accession>A0A4Q5L7T6</accession>
<gene>
    <name evidence="3" type="ORF">EWM57_17405</name>
</gene>
<feature type="chain" id="PRO_5020812958" evidence="1">
    <location>
        <begin position="27"/>
        <end position="182"/>
    </location>
</feature>
<dbReference type="PANTHER" id="PTHR43640:SF1">
    <property type="entry name" value="THIOREDOXIN-DEPENDENT PEROXIREDOXIN"/>
    <property type="match status" value="1"/>
</dbReference>
<dbReference type="Proteomes" id="UP000294155">
    <property type="component" value="Unassembled WGS sequence"/>
</dbReference>
<dbReference type="OrthoDB" id="669323at2"/>
<name>A0A4Q5L7T6_9BACT</name>
<dbReference type="InterPro" id="IPR000866">
    <property type="entry name" value="AhpC/TSA"/>
</dbReference>
<dbReference type="GO" id="GO:0016491">
    <property type="term" value="F:oxidoreductase activity"/>
    <property type="evidence" value="ECO:0007669"/>
    <property type="project" value="InterPro"/>
</dbReference>
<dbReference type="Gene3D" id="3.40.30.10">
    <property type="entry name" value="Glutaredoxin"/>
    <property type="match status" value="1"/>
</dbReference>
<feature type="signal peptide" evidence="1">
    <location>
        <begin position="1"/>
        <end position="26"/>
    </location>
</feature>
<dbReference type="GO" id="GO:0016209">
    <property type="term" value="F:antioxidant activity"/>
    <property type="evidence" value="ECO:0007669"/>
    <property type="project" value="InterPro"/>
</dbReference>
<dbReference type="Pfam" id="PF00578">
    <property type="entry name" value="AhpC-TSA"/>
    <property type="match status" value="1"/>
</dbReference>
<keyword evidence="1" id="KW-0732">Signal</keyword>
<reference evidence="3 4" key="1">
    <citation type="submission" date="2019-02" db="EMBL/GenBank/DDBJ databases">
        <title>Bacterial novel species isolated from soil.</title>
        <authorList>
            <person name="Jung H.-Y."/>
        </authorList>
    </citation>
    <scope>NUCLEOTIDE SEQUENCE [LARGE SCALE GENOMIC DNA]</scope>
    <source>
        <strain evidence="3 4">1-3-3-3</strain>
    </source>
</reference>
<evidence type="ECO:0000259" key="2">
    <source>
        <dbReference type="Pfam" id="PF00578"/>
    </source>
</evidence>
<sequence>MGRMKQKFWWVLSLLVLLGAGTGAQAPGAEVKATVYVFLADTCPISQTATLTLRELHAAYAGRGIRFVGLFPDAQTRPADIILFGKRYKVPFPLRSDEKQRLARRFQARITPEVVVAAADDQTVLYQGRIDDSYVRLGQRRLVTGHQELRDALAAIVAGRPVPVARTEAVGCYISFLSPLQR</sequence>
<evidence type="ECO:0000313" key="3">
    <source>
        <dbReference type="EMBL" id="RYU77639.1"/>
    </source>
</evidence>
<evidence type="ECO:0000256" key="1">
    <source>
        <dbReference type="SAM" id="SignalP"/>
    </source>
</evidence>
<dbReference type="InterPro" id="IPR047262">
    <property type="entry name" value="PRX-like1"/>
</dbReference>
<dbReference type="InterPro" id="IPR036249">
    <property type="entry name" value="Thioredoxin-like_sf"/>
</dbReference>
<dbReference type="AlphaFoldDB" id="A0A4Q5L7T6"/>
<dbReference type="PANTHER" id="PTHR43640">
    <property type="entry name" value="OS07G0260300 PROTEIN"/>
    <property type="match status" value="1"/>
</dbReference>
<evidence type="ECO:0000313" key="4">
    <source>
        <dbReference type="Proteomes" id="UP000294155"/>
    </source>
</evidence>
<organism evidence="3 4">
    <name type="scientific">Hymenobacter persicinus</name>
    <dbReference type="NCBI Taxonomy" id="2025506"/>
    <lineage>
        <taxon>Bacteria</taxon>
        <taxon>Pseudomonadati</taxon>
        <taxon>Bacteroidota</taxon>
        <taxon>Cytophagia</taxon>
        <taxon>Cytophagales</taxon>
        <taxon>Hymenobacteraceae</taxon>
        <taxon>Hymenobacter</taxon>
    </lineage>
</organism>
<dbReference type="SUPFAM" id="SSF52833">
    <property type="entry name" value="Thioredoxin-like"/>
    <property type="match status" value="1"/>
</dbReference>
<dbReference type="EMBL" id="SEWE01000047">
    <property type="protein sequence ID" value="RYU77639.1"/>
    <property type="molecule type" value="Genomic_DNA"/>
</dbReference>
<protein>
    <submittedName>
        <fullName evidence="3">Redoxin domain-containing protein</fullName>
    </submittedName>
</protein>
<keyword evidence="4" id="KW-1185">Reference proteome</keyword>
<proteinExistence type="predicted"/>